<keyword evidence="3" id="KW-1185">Reference proteome</keyword>
<proteinExistence type="predicted"/>
<evidence type="ECO:0000313" key="2">
    <source>
        <dbReference type="EMBL" id="KAF9486109.1"/>
    </source>
</evidence>
<dbReference type="Proteomes" id="UP000807469">
    <property type="component" value="Unassembled WGS sequence"/>
</dbReference>
<feature type="compositionally biased region" description="Polar residues" evidence="1">
    <location>
        <begin position="44"/>
        <end position="67"/>
    </location>
</feature>
<evidence type="ECO:0000256" key="1">
    <source>
        <dbReference type="SAM" id="MobiDB-lite"/>
    </source>
</evidence>
<comment type="caution">
    <text evidence="2">The sequence shown here is derived from an EMBL/GenBank/DDBJ whole genome shotgun (WGS) entry which is preliminary data.</text>
</comment>
<feature type="compositionally biased region" description="Basic and acidic residues" evidence="1">
    <location>
        <begin position="7"/>
        <end position="35"/>
    </location>
</feature>
<accession>A0A9P5ZEA7</accession>
<feature type="compositionally biased region" description="Basic and acidic residues" evidence="1">
    <location>
        <begin position="124"/>
        <end position="133"/>
    </location>
</feature>
<protein>
    <submittedName>
        <fullName evidence="2">Uncharacterized protein</fullName>
    </submittedName>
</protein>
<dbReference type="EMBL" id="MU155131">
    <property type="protein sequence ID" value="KAF9486109.1"/>
    <property type="molecule type" value="Genomic_DNA"/>
</dbReference>
<reference evidence="2" key="1">
    <citation type="submission" date="2020-11" db="EMBL/GenBank/DDBJ databases">
        <authorList>
            <consortium name="DOE Joint Genome Institute"/>
            <person name="Ahrendt S."/>
            <person name="Riley R."/>
            <person name="Andreopoulos W."/>
            <person name="Labutti K."/>
            <person name="Pangilinan J."/>
            <person name="Ruiz-Duenas F.J."/>
            <person name="Barrasa J.M."/>
            <person name="Sanchez-Garcia M."/>
            <person name="Camarero S."/>
            <person name="Miyauchi S."/>
            <person name="Serrano A."/>
            <person name="Linde D."/>
            <person name="Babiker R."/>
            <person name="Drula E."/>
            <person name="Ayuso-Fernandez I."/>
            <person name="Pacheco R."/>
            <person name="Padilla G."/>
            <person name="Ferreira P."/>
            <person name="Barriuso J."/>
            <person name="Kellner H."/>
            <person name="Castanera R."/>
            <person name="Alfaro M."/>
            <person name="Ramirez L."/>
            <person name="Pisabarro A.G."/>
            <person name="Kuo A."/>
            <person name="Tritt A."/>
            <person name="Lipzen A."/>
            <person name="He G."/>
            <person name="Yan M."/>
            <person name="Ng V."/>
            <person name="Cullen D."/>
            <person name="Martin F."/>
            <person name="Rosso M.-N."/>
            <person name="Henrissat B."/>
            <person name="Hibbett D."/>
            <person name="Martinez A.T."/>
            <person name="Grigoriev I.V."/>
        </authorList>
    </citation>
    <scope>NUCLEOTIDE SEQUENCE</scope>
    <source>
        <strain evidence="2">CIRM-BRFM 674</strain>
    </source>
</reference>
<evidence type="ECO:0000313" key="3">
    <source>
        <dbReference type="Proteomes" id="UP000807469"/>
    </source>
</evidence>
<name>A0A9P5ZEA7_9AGAR</name>
<dbReference type="AlphaFoldDB" id="A0A9P5ZEA7"/>
<feature type="region of interest" description="Disordered" evidence="1">
    <location>
        <begin position="1"/>
        <end position="133"/>
    </location>
</feature>
<organism evidence="2 3">
    <name type="scientific">Pholiota conissans</name>
    <dbReference type="NCBI Taxonomy" id="109636"/>
    <lineage>
        <taxon>Eukaryota</taxon>
        <taxon>Fungi</taxon>
        <taxon>Dikarya</taxon>
        <taxon>Basidiomycota</taxon>
        <taxon>Agaricomycotina</taxon>
        <taxon>Agaricomycetes</taxon>
        <taxon>Agaricomycetidae</taxon>
        <taxon>Agaricales</taxon>
        <taxon>Agaricineae</taxon>
        <taxon>Strophariaceae</taxon>
        <taxon>Pholiota</taxon>
    </lineage>
</organism>
<sequence length="133" mass="14806">MSLRSDPTTKPDRPDPVTRNQPEMEKINTNERTGTEHMPGNYPLSRNDTTSSGGYGSQPDQLWSNKAQRGIDMPTTPDELNEQEDMPDNGLIDQTADGTNLKNELQDAKQGRDAVALENEDEWGVEKGADKDF</sequence>
<dbReference type="OrthoDB" id="3250036at2759"/>
<gene>
    <name evidence="2" type="ORF">BDN70DRAFT_916357</name>
</gene>